<evidence type="ECO:0000313" key="2">
    <source>
        <dbReference type="Proteomes" id="UP000076858"/>
    </source>
</evidence>
<name>A0A164VQL3_9CRUS</name>
<sequence length="118" mass="13680">MHHFLLDKKKITGTKLAYSKHIINDNLCWNINSVAIWRSRGKSSKLIWLKKENNQQKEKLLLNGGFVPYPRAKLLEKNFGKQPTIPVILFHYSQGDFPAVVGCFVFSVPVKDQQEKKR</sequence>
<reference evidence="1 2" key="1">
    <citation type="submission" date="2016-03" db="EMBL/GenBank/DDBJ databases">
        <title>EvidentialGene: Evidence-directed Construction of Genes on Genomes.</title>
        <authorList>
            <person name="Gilbert D.G."/>
            <person name="Choi J.-H."/>
            <person name="Mockaitis K."/>
            <person name="Colbourne J."/>
            <person name="Pfrender M."/>
        </authorList>
    </citation>
    <scope>NUCLEOTIDE SEQUENCE [LARGE SCALE GENOMIC DNA]</scope>
    <source>
        <strain evidence="1 2">Xinb3</strain>
        <tissue evidence="1">Complete organism</tissue>
    </source>
</reference>
<proteinExistence type="predicted"/>
<evidence type="ECO:0000313" key="1">
    <source>
        <dbReference type="EMBL" id="KZS12556.1"/>
    </source>
</evidence>
<dbReference type="AlphaFoldDB" id="A0A164VQL3"/>
<comment type="caution">
    <text evidence="1">The sequence shown here is derived from an EMBL/GenBank/DDBJ whole genome shotgun (WGS) entry which is preliminary data.</text>
</comment>
<organism evidence="1 2">
    <name type="scientific">Daphnia magna</name>
    <dbReference type="NCBI Taxonomy" id="35525"/>
    <lineage>
        <taxon>Eukaryota</taxon>
        <taxon>Metazoa</taxon>
        <taxon>Ecdysozoa</taxon>
        <taxon>Arthropoda</taxon>
        <taxon>Crustacea</taxon>
        <taxon>Branchiopoda</taxon>
        <taxon>Diplostraca</taxon>
        <taxon>Cladocera</taxon>
        <taxon>Anomopoda</taxon>
        <taxon>Daphniidae</taxon>
        <taxon>Daphnia</taxon>
    </lineage>
</organism>
<accession>A0A164VQL3</accession>
<protein>
    <submittedName>
        <fullName evidence="1">Uncharacterized protein</fullName>
    </submittedName>
</protein>
<keyword evidence="2" id="KW-1185">Reference proteome</keyword>
<gene>
    <name evidence="1" type="ORF">APZ42_022723</name>
</gene>
<dbReference type="Proteomes" id="UP000076858">
    <property type="component" value="Unassembled WGS sequence"/>
</dbReference>
<dbReference type="EMBL" id="LRGB01001361">
    <property type="protein sequence ID" value="KZS12556.1"/>
    <property type="molecule type" value="Genomic_DNA"/>
</dbReference>